<dbReference type="Gene3D" id="1.10.10.630">
    <property type="entry name" value="DnaD domain-like"/>
    <property type="match status" value="2"/>
</dbReference>
<protein>
    <submittedName>
        <fullName evidence="4">DnaD domain protein</fullName>
    </submittedName>
</protein>
<organism evidence="4 5">
    <name type="scientific">Paraclostridium bifermentans</name>
    <name type="common">Clostridium bifermentans</name>
    <dbReference type="NCBI Taxonomy" id="1490"/>
    <lineage>
        <taxon>Bacteria</taxon>
        <taxon>Bacillati</taxon>
        <taxon>Bacillota</taxon>
        <taxon>Clostridia</taxon>
        <taxon>Peptostreptococcales</taxon>
        <taxon>Peptostreptococcaceae</taxon>
        <taxon>Paraclostridium</taxon>
    </lineage>
</organism>
<feature type="domain" description="DnaB/C C-terminal" evidence="3">
    <location>
        <begin position="226"/>
        <end position="295"/>
    </location>
</feature>
<dbReference type="PANTHER" id="PTHR37293:SF5">
    <property type="entry name" value="DNA REPLICATION PROTEIN"/>
    <property type="match status" value="1"/>
</dbReference>
<feature type="domain" description="DnaB/C C-terminal" evidence="3">
    <location>
        <begin position="136"/>
        <end position="209"/>
    </location>
</feature>
<proteinExistence type="inferred from homology"/>
<name>A0A5P3XFQ6_PARBF</name>
<dbReference type="Proteomes" id="UP000326961">
    <property type="component" value="Chromosome"/>
</dbReference>
<evidence type="ECO:0000259" key="3">
    <source>
        <dbReference type="Pfam" id="PF07261"/>
    </source>
</evidence>
<dbReference type="PANTHER" id="PTHR37293">
    <property type="entry name" value="PHAGE REPLICATION PROTEIN-RELATED"/>
    <property type="match status" value="1"/>
</dbReference>
<dbReference type="AlphaFoldDB" id="A0A5P3XFQ6"/>
<dbReference type="NCBIfam" id="TIGR01446">
    <property type="entry name" value="DnaD_dom"/>
    <property type="match status" value="1"/>
</dbReference>
<dbReference type="InterPro" id="IPR053162">
    <property type="entry name" value="DnaD"/>
</dbReference>
<accession>A0A5P3XFQ6</accession>
<gene>
    <name evidence="4" type="ORF">D4A35_09525</name>
</gene>
<dbReference type="InterPro" id="IPR034829">
    <property type="entry name" value="DnaD-like_sf"/>
</dbReference>
<dbReference type="RefSeq" id="WP_150886763.1">
    <property type="nucleotide sequence ID" value="NZ_CP032452.1"/>
</dbReference>
<comment type="similarity">
    <text evidence="1">Belongs to the DnaB/DnaD family.</text>
</comment>
<evidence type="ECO:0000256" key="2">
    <source>
        <dbReference type="SAM" id="MobiDB-lite"/>
    </source>
</evidence>
<reference evidence="4 5" key="1">
    <citation type="submission" date="2018-09" db="EMBL/GenBank/DDBJ databases">
        <title>A clostridial neurotoxin that targets Anopheles mosquitoes.</title>
        <authorList>
            <person name="Contreras E."/>
            <person name="Masuyer G."/>
            <person name="Qureshi N."/>
            <person name="Chawla S."/>
            <person name="Lim H.L."/>
            <person name="Chen J."/>
            <person name="Stenmark P."/>
            <person name="Gill S."/>
        </authorList>
    </citation>
    <scope>NUCLEOTIDE SEQUENCE [LARGE SCALE GENOMIC DNA]</scope>
    <source>
        <strain evidence="4 5">Cbm</strain>
    </source>
</reference>
<dbReference type="SUPFAM" id="SSF158499">
    <property type="entry name" value="DnaD domain-like"/>
    <property type="match status" value="2"/>
</dbReference>
<dbReference type="InterPro" id="IPR006343">
    <property type="entry name" value="DnaB/C_C"/>
</dbReference>
<evidence type="ECO:0000313" key="5">
    <source>
        <dbReference type="Proteomes" id="UP000326961"/>
    </source>
</evidence>
<dbReference type="EMBL" id="CP032452">
    <property type="protein sequence ID" value="QEZ69159.1"/>
    <property type="molecule type" value="Genomic_DNA"/>
</dbReference>
<dbReference type="Pfam" id="PF07261">
    <property type="entry name" value="DnaB_2"/>
    <property type="match status" value="2"/>
</dbReference>
<dbReference type="PIRSF" id="PIRSF033722">
    <property type="entry name" value="DnaD_CA_C3587_prd"/>
    <property type="match status" value="1"/>
</dbReference>
<feature type="region of interest" description="Disordered" evidence="2">
    <location>
        <begin position="301"/>
        <end position="324"/>
    </location>
</feature>
<sequence>MFFKEVNEIDLGQTTIDNIFIDIFMPMANGLYVQVYLLGYRYACDETSNPKFNNNSIAKNLNVPLSDVLAAWDFWEDKNLIKKHKNDGLDDFSFSIEFLDLKKIYIDNILNANNSVKSDVNAIVTINDNPEIRKMFNSINQVIGRHLQSNEKITIMDMIDKYNMTTDMIVCAYEHVKEQTGVAKPVSYVEGIIRNWYDASLYTVEDVKNSFAQRSKRFMMYKTVFNELGFSRQATKAEKEIMDVWFDKYKFDIELILEACSKSKNISNPSIAYINGIVKSWNDKNIKTLEDLKASEEEFKKQSETKKVNSKSSNAAPKQVKTRFHNINQTFTKYSPDELEKILQESQKGKFR</sequence>
<evidence type="ECO:0000313" key="4">
    <source>
        <dbReference type="EMBL" id="QEZ69159.1"/>
    </source>
</evidence>
<dbReference type="InterPro" id="IPR017019">
    <property type="entry name" value="DNA_replication_prd_bac"/>
</dbReference>
<evidence type="ECO:0000256" key="1">
    <source>
        <dbReference type="ARBA" id="ARBA00093462"/>
    </source>
</evidence>